<feature type="transmembrane region" description="Helical" evidence="1">
    <location>
        <begin position="167"/>
        <end position="182"/>
    </location>
</feature>
<dbReference type="OrthoDB" id="8077069at2"/>
<accession>A0A6G1VK81</accession>
<feature type="transmembrane region" description="Helical" evidence="1">
    <location>
        <begin position="44"/>
        <end position="62"/>
    </location>
</feature>
<feature type="transmembrane region" description="Helical" evidence="1">
    <location>
        <begin position="144"/>
        <end position="161"/>
    </location>
</feature>
<proteinExistence type="predicted"/>
<name>A0A6G1VK81_9BACT</name>
<sequence length="351" mass="40813">MDNLLLLAYAIYIIFFMYVFYDVYIQPMVYRKDMLGVPFNDLAFFQSFFFTSLPLLFPTLILRNLDYTLFSKFLAIVPTIMFPIYFSHVDYMLYVIYGAGEISSVEMHDENIIGAFSIASYASWAILANITIKGKWHKNKIIDNLIWYLVLIINAVCVIIASKRGPVIYLGVVLFLYYIIYNQSSWKRIVYIALGSLSVLWGLVVFAEQFNFAQGLLIRFMSTVEDGGSNRLGSDFSVFNLAIEQIKQSFWFGSYFRILRYFTGIYPHNFFLETLMTFGVFFSSILYYVVFRVVVIGINLLKHHRDESIIFLMFIITFLIMMSTGTLVNNEAFWIPLILLASMKTNINYSK</sequence>
<feature type="transmembrane region" description="Helical" evidence="1">
    <location>
        <begin position="112"/>
        <end position="132"/>
    </location>
</feature>
<evidence type="ECO:0000256" key="1">
    <source>
        <dbReference type="SAM" id="Phobius"/>
    </source>
</evidence>
<evidence type="ECO:0000313" key="3">
    <source>
        <dbReference type="Proteomes" id="UP000477980"/>
    </source>
</evidence>
<keyword evidence="2" id="KW-0436">Ligase</keyword>
<dbReference type="AlphaFoldDB" id="A0A6G1VK81"/>
<feature type="transmembrane region" description="Helical" evidence="1">
    <location>
        <begin position="275"/>
        <end position="301"/>
    </location>
</feature>
<gene>
    <name evidence="2" type="ORF">F7D25_05690</name>
</gene>
<keyword evidence="1" id="KW-0812">Transmembrane</keyword>
<keyword evidence="1" id="KW-1133">Transmembrane helix</keyword>
<reference evidence="2 3" key="1">
    <citation type="submission" date="2019-09" db="EMBL/GenBank/DDBJ databases">
        <title>Distinct polysaccharide growth profiles of human intestinal Prevotella copri isolates.</title>
        <authorList>
            <person name="Fehlner-Peach H."/>
            <person name="Magnabosco C."/>
            <person name="Raghavan V."/>
            <person name="Scher J.U."/>
            <person name="Tett A."/>
            <person name="Cox L.M."/>
            <person name="Gottsegen C."/>
            <person name="Watters A."/>
            <person name="Wiltshire- Gordon J.D."/>
            <person name="Segata N."/>
            <person name="Bonneau R."/>
            <person name="Littman D.R."/>
        </authorList>
    </citation>
    <scope>NUCLEOTIDE SEQUENCE [LARGE SCALE GENOMIC DNA]</scope>
    <source>
        <strain evidence="3">iAA917</strain>
    </source>
</reference>
<organism evidence="2 3">
    <name type="scientific">Segatella copri</name>
    <dbReference type="NCBI Taxonomy" id="165179"/>
    <lineage>
        <taxon>Bacteria</taxon>
        <taxon>Pseudomonadati</taxon>
        <taxon>Bacteroidota</taxon>
        <taxon>Bacteroidia</taxon>
        <taxon>Bacteroidales</taxon>
        <taxon>Prevotellaceae</taxon>
        <taxon>Segatella</taxon>
    </lineage>
</organism>
<protein>
    <submittedName>
        <fullName evidence="2">O-antigen ligase family protein</fullName>
    </submittedName>
</protein>
<keyword evidence="1" id="KW-0472">Membrane</keyword>
<dbReference type="Proteomes" id="UP000477980">
    <property type="component" value="Unassembled WGS sequence"/>
</dbReference>
<dbReference type="EMBL" id="VZAH01000058">
    <property type="protein sequence ID" value="MQP13907.1"/>
    <property type="molecule type" value="Genomic_DNA"/>
</dbReference>
<feature type="transmembrane region" description="Helical" evidence="1">
    <location>
        <begin position="7"/>
        <end position="24"/>
    </location>
</feature>
<feature type="transmembrane region" description="Helical" evidence="1">
    <location>
        <begin position="74"/>
        <end position="97"/>
    </location>
</feature>
<feature type="transmembrane region" description="Helical" evidence="1">
    <location>
        <begin position="308"/>
        <end position="327"/>
    </location>
</feature>
<dbReference type="GO" id="GO:0016874">
    <property type="term" value="F:ligase activity"/>
    <property type="evidence" value="ECO:0007669"/>
    <property type="project" value="UniProtKB-KW"/>
</dbReference>
<feature type="transmembrane region" description="Helical" evidence="1">
    <location>
        <begin position="189"/>
        <end position="207"/>
    </location>
</feature>
<dbReference type="RefSeq" id="WP_153089413.1">
    <property type="nucleotide sequence ID" value="NZ_VZAH01000058.1"/>
</dbReference>
<comment type="caution">
    <text evidence="2">The sequence shown here is derived from an EMBL/GenBank/DDBJ whole genome shotgun (WGS) entry which is preliminary data.</text>
</comment>
<evidence type="ECO:0000313" key="2">
    <source>
        <dbReference type="EMBL" id="MQP13907.1"/>
    </source>
</evidence>